<accession>A0A4S4NLW2</accession>
<feature type="coiled-coil region" evidence="1">
    <location>
        <begin position="63"/>
        <end position="90"/>
    </location>
</feature>
<dbReference type="OrthoDB" id="1494617at2"/>
<reference evidence="4 5" key="1">
    <citation type="submission" date="2019-04" db="EMBL/GenBank/DDBJ databases">
        <title>Lewinella litorea sp. nov., isolated from a marine sand.</title>
        <authorList>
            <person name="Yoon J.-H."/>
        </authorList>
    </citation>
    <scope>NUCLEOTIDE SEQUENCE [LARGE SCALE GENOMIC DNA]</scope>
    <source>
        <strain evidence="4 5">HSMS-39</strain>
    </source>
</reference>
<sequence>MKTTRMILFAFLFFLTAGGLFAQDDAGLDPVARAERQAERLTTVLDLSPEQADQVKEINTAFARDAEAAREEMRQTMEKARSERKARIKEVLTAEQFKKLEALEAGRRERHQDGKAGHQRPRQRDRG</sequence>
<evidence type="ECO:0000313" key="4">
    <source>
        <dbReference type="EMBL" id="THH39341.1"/>
    </source>
</evidence>
<feature type="chain" id="PRO_5020252735" description="Periplasmic heavy metal sensor" evidence="3">
    <location>
        <begin position="23"/>
        <end position="127"/>
    </location>
</feature>
<feature type="region of interest" description="Disordered" evidence="2">
    <location>
        <begin position="102"/>
        <end position="127"/>
    </location>
</feature>
<keyword evidence="5" id="KW-1185">Reference proteome</keyword>
<protein>
    <recommendedName>
        <fullName evidence="6">Periplasmic heavy metal sensor</fullName>
    </recommendedName>
</protein>
<evidence type="ECO:0000256" key="1">
    <source>
        <dbReference type="SAM" id="Coils"/>
    </source>
</evidence>
<keyword evidence="1" id="KW-0175">Coiled coil</keyword>
<proteinExistence type="predicted"/>
<dbReference type="EMBL" id="SRSF01000004">
    <property type="protein sequence ID" value="THH39341.1"/>
    <property type="molecule type" value="Genomic_DNA"/>
</dbReference>
<evidence type="ECO:0000256" key="2">
    <source>
        <dbReference type="SAM" id="MobiDB-lite"/>
    </source>
</evidence>
<evidence type="ECO:0000256" key="3">
    <source>
        <dbReference type="SAM" id="SignalP"/>
    </source>
</evidence>
<organism evidence="4 5">
    <name type="scientific">Neolewinella litorea</name>
    <dbReference type="NCBI Taxonomy" id="2562452"/>
    <lineage>
        <taxon>Bacteria</taxon>
        <taxon>Pseudomonadati</taxon>
        <taxon>Bacteroidota</taxon>
        <taxon>Saprospiria</taxon>
        <taxon>Saprospirales</taxon>
        <taxon>Lewinellaceae</taxon>
        <taxon>Neolewinella</taxon>
    </lineage>
</organism>
<feature type="signal peptide" evidence="3">
    <location>
        <begin position="1"/>
        <end position="22"/>
    </location>
</feature>
<dbReference type="RefSeq" id="WP_136459474.1">
    <property type="nucleotide sequence ID" value="NZ_SRSF01000004.1"/>
</dbReference>
<dbReference type="AlphaFoldDB" id="A0A4S4NLW2"/>
<name>A0A4S4NLW2_9BACT</name>
<comment type="caution">
    <text evidence="4">The sequence shown here is derived from an EMBL/GenBank/DDBJ whole genome shotgun (WGS) entry which is preliminary data.</text>
</comment>
<dbReference type="Proteomes" id="UP000308528">
    <property type="component" value="Unassembled WGS sequence"/>
</dbReference>
<evidence type="ECO:0000313" key="5">
    <source>
        <dbReference type="Proteomes" id="UP000308528"/>
    </source>
</evidence>
<keyword evidence="3" id="KW-0732">Signal</keyword>
<gene>
    <name evidence="4" type="ORF">E4021_11335</name>
</gene>
<evidence type="ECO:0008006" key="6">
    <source>
        <dbReference type="Google" id="ProtNLM"/>
    </source>
</evidence>